<evidence type="ECO:0000313" key="10">
    <source>
        <dbReference type="EMBL" id="GAA3509549.1"/>
    </source>
</evidence>
<dbReference type="Pfam" id="PF25145">
    <property type="entry name" value="NfeD1b_N"/>
    <property type="match status" value="1"/>
</dbReference>
<keyword evidence="4 6" id="KW-0472">Membrane</keyword>
<feature type="domain" description="NfeD-like C-terminal" evidence="7">
    <location>
        <begin position="388"/>
        <end position="443"/>
    </location>
</feature>
<evidence type="ECO:0008006" key="12">
    <source>
        <dbReference type="Google" id="ProtNLM"/>
    </source>
</evidence>
<evidence type="ECO:0000256" key="2">
    <source>
        <dbReference type="ARBA" id="ARBA00022692"/>
    </source>
</evidence>
<evidence type="ECO:0000259" key="7">
    <source>
        <dbReference type="Pfam" id="PF01957"/>
    </source>
</evidence>
<feature type="region of interest" description="Disordered" evidence="5">
    <location>
        <begin position="448"/>
        <end position="506"/>
    </location>
</feature>
<dbReference type="InterPro" id="IPR029045">
    <property type="entry name" value="ClpP/crotonase-like_dom_sf"/>
</dbReference>
<dbReference type="Proteomes" id="UP001499841">
    <property type="component" value="Unassembled WGS sequence"/>
</dbReference>
<accession>A0ABP6UKP6</accession>
<feature type="transmembrane region" description="Helical" evidence="6">
    <location>
        <begin position="47"/>
        <end position="64"/>
    </location>
</feature>
<feature type="transmembrane region" description="Helical" evidence="6">
    <location>
        <begin position="255"/>
        <end position="273"/>
    </location>
</feature>
<dbReference type="Pfam" id="PF24961">
    <property type="entry name" value="NfeD_membrane"/>
    <property type="match status" value="1"/>
</dbReference>
<feature type="domain" description="NfeD1b N-terminal" evidence="9">
    <location>
        <begin position="54"/>
        <end position="183"/>
    </location>
</feature>
<evidence type="ECO:0000259" key="9">
    <source>
        <dbReference type="Pfam" id="PF25145"/>
    </source>
</evidence>
<feature type="transmembrane region" description="Helical" evidence="6">
    <location>
        <begin position="355"/>
        <end position="375"/>
    </location>
</feature>
<dbReference type="PANTHER" id="PTHR33507">
    <property type="entry name" value="INNER MEMBRANE PROTEIN YBBJ"/>
    <property type="match status" value="1"/>
</dbReference>
<keyword evidence="11" id="KW-1185">Reference proteome</keyword>
<keyword evidence="2 6" id="KW-0812">Transmembrane</keyword>
<comment type="caution">
    <text evidence="10">The sequence shown here is derived from an EMBL/GenBank/DDBJ whole genome shotgun (WGS) entry which is preliminary data.</text>
</comment>
<dbReference type="InterPro" id="IPR056739">
    <property type="entry name" value="NfeD_membrane"/>
</dbReference>
<dbReference type="InterPro" id="IPR056738">
    <property type="entry name" value="NfeD1b_N"/>
</dbReference>
<reference evidence="11" key="1">
    <citation type="journal article" date="2019" name="Int. J. Syst. Evol. Microbiol.">
        <title>The Global Catalogue of Microorganisms (GCM) 10K type strain sequencing project: providing services to taxonomists for standard genome sequencing and annotation.</title>
        <authorList>
            <consortium name="The Broad Institute Genomics Platform"/>
            <consortium name="The Broad Institute Genome Sequencing Center for Infectious Disease"/>
            <person name="Wu L."/>
            <person name="Ma J."/>
        </authorList>
    </citation>
    <scope>NUCLEOTIDE SEQUENCE [LARGE SCALE GENOMIC DNA]</scope>
    <source>
        <strain evidence="11">JCM 17459</strain>
    </source>
</reference>
<dbReference type="Gene3D" id="2.40.50.140">
    <property type="entry name" value="Nucleic acid-binding proteins"/>
    <property type="match status" value="1"/>
</dbReference>
<organism evidence="10 11">
    <name type="scientific">Georgenia daeguensis</name>
    <dbReference type="NCBI Taxonomy" id="908355"/>
    <lineage>
        <taxon>Bacteria</taxon>
        <taxon>Bacillati</taxon>
        <taxon>Actinomycetota</taxon>
        <taxon>Actinomycetes</taxon>
        <taxon>Micrococcales</taxon>
        <taxon>Bogoriellaceae</taxon>
        <taxon>Georgenia</taxon>
    </lineage>
</organism>
<evidence type="ECO:0000256" key="6">
    <source>
        <dbReference type="SAM" id="Phobius"/>
    </source>
</evidence>
<dbReference type="RefSeq" id="WP_345044347.1">
    <property type="nucleotide sequence ID" value="NZ_BAABBA010000024.1"/>
</dbReference>
<feature type="transmembrane region" description="Helical" evidence="6">
    <location>
        <begin position="324"/>
        <end position="343"/>
    </location>
</feature>
<feature type="domain" description="NfeD integral membrane" evidence="8">
    <location>
        <begin position="255"/>
        <end position="369"/>
    </location>
</feature>
<dbReference type="EMBL" id="BAABBA010000024">
    <property type="protein sequence ID" value="GAA3509549.1"/>
    <property type="molecule type" value="Genomic_DNA"/>
</dbReference>
<evidence type="ECO:0000256" key="4">
    <source>
        <dbReference type="ARBA" id="ARBA00023136"/>
    </source>
</evidence>
<evidence type="ECO:0000256" key="5">
    <source>
        <dbReference type="SAM" id="MobiDB-lite"/>
    </source>
</evidence>
<feature type="compositionally biased region" description="Polar residues" evidence="5">
    <location>
        <begin position="497"/>
        <end position="506"/>
    </location>
</feature>
<gene>
    <name evidence="10" type="ORF">GCM10022262_36200</name>
</gene>
<evidence type="ECO:0000256" key="1">
    <source>
        <dbReference type="ARBA" id="ARBA00004141"/>
    </source>
</evidence>
<protein>
    <recommendedName>
        <fullName evidence="12">Nodulation protein NfeD</fullName>
    </recommendedName>
</protein>
<dbReference type="Gene3D" id="3.90.226.10">
    <property type="entry name" value="2-enoyl-CoA Hydratase, Chain A, domain 1"/>
    <property type="match status" value="1"/>
</dbReference>
<dbReference type="SUPFAM" id="SSF52096">
    <property type="entry name" value="ClpP/crotonase"/>
    <property type="match status" value="1"/>
</dbReference>
<name>A0ABP6UKP6_9MICO</name>
<dbReference type="InterPro" id="IPR052165">
    <property type="entry name" value="Membrane_assoc_protease"/>
</dbReference>
<proteinExistence type="predicted"/>
<evidence type="ECO:0000256" key="3">
    <source>
        <dbReference type="ARBA" id="ARBA00022989"/>
    </source>
</evidence>
<dbReference type="Pfam" id="PF01957">
    <property type="entry name" value="NfeD"/>
    <property type="match status" value="1"/>
</dbReference>
<dbReference type="InterPro" id="IPR002810">
    <property type="entry name" value="NfeD-like_C"/>
</dbReference>
<feature type="transmembrane region" description="Helical" evidence="6">
    <location>
        <begin position="285"/>
        <end position="317"/>
    </location>
</feature>
<evidence type="ECO:0000259" key="8">
    <source>
        <dbReference type="Pfam" id="PF24961"/>
    </source>
</evidence>
<evidence type="ECO:0000313" key="11">
    <source>
        <dbReference type="Proteomes" id="UP001499841"/>
    </source>
</evidence>
<dbReference type="PANTHER" id="PTHR33507:SF4">
    <property type="entry name" value="NODULATION COMPETITIVENESS PROTEIN NFED"/>
    <property type="match status" value="1"/>
</dbReference>
<comment type="subcellular location">
    <subcellularLocation>
        <location evidence="1">Membrane</location>
        <topology evidence="1">Multi-pass membrane protein</topology>
    </subcellularLocation>
</comment>
<dbReference type="InterPro" id="IPR012340">
    <property type="entry name" value="NA-bd_OB-fold"/>
</dbReference>
<keyword evidence="3 6" id="KW-1133">Transmembrane helix</keyword>
<sequence>MGARRTAASRSLTGVLSLLAVLAGVVSAVLLAGPASGAPRPDDAPRVLVTTLATPITPVVADHVSDGLRRAREAGYDAYVIELDTPGGLVTAMREIVGDILASEVPVVVYVSPAGARAGSAGAVISLASHVLVMAPGTTVGAATPVGLEGEEVSDKIVSDAAAQAVALANLRGRDAGFAEDIVRDGRSATVEEAVELGVADGRATDLAGALRQADGLLVTVAGEREVTVRTAGAVVERQDLGAFRRVLQVLADPNLTFLLLTLGTLGLIYELATPGVGVAGSVGAVALVLALFSLSVLPVSAVGVLLLVVAVALFVAEALAPGVAGFAFGGAVVLVLSALFLFDSSEGVSVDPAAAVPLAVVLAVAAVLAGRVVLRTRHLPSTATGADLLTGRTVLVDETDGTTGRTFTEGAWWSVRSTGPALVRGGAVRVVGLDGLTLLVGPAAAAGEPAATAGPTGRGDDAGASAVVDPTVTPGPAVVVDEPVVPGPALVDNPGRGTTSGKDSS</sequence>